<dbReference type="InterPro" id="IPR006726">
    <property type="entry name" value="PHBA_efflux_AaeB/fusaric-R"/>
</dbReference>
<proteinExistence type="predicted"/>
<feature type="transmembrane region" description="Helical" evidence="7">
    <location>
        <begin position="468"/>
        <end position="487"/>
    </location>
</feature>
<evidence type="ECO:0000256" key="1">
    <source>
        <dbReference type="ARBA" id="ARBA00004651"/>
    </source>
</evidence>
<feature type="transmembrane region" description="Helical" evidence="7">
    <location>
        <begin position="57"/>
        <end position="74"/>
    </location>
</feature>
<keyword evidence="4 7" id="KW-0812">Transmembrane</keyword>
<protein>
    <submittedName>
        <fullName evidence="8">Fusaric acid resistance protein</fullName>
    </submittedName>
</protein>
<keyword evidence="5 7" id="KW-1133">Transmembrane helix</keyword>
<comment type="caution">
    <text evidence="8">The sequence shown here is derived from an EMBL/GenBank/DDBJ whole genome shotgun (WGS) entry which is preliminary data.</text>
</comment>
<keyword evidence="2" id="KW-0813">Transport</keyword>
<dbReference type="RefSeq" id="WP_084886512.1">
    <property type="nucleotide sequence ID" value="NZ_DAIMUH010000115.1"/>
</dbReference>
<feature type="transmembrane region" description="Helical" evidence="7">
    <location>
        <begin position="34"/>
        <end position="50"/>
    </location>
</feature>
<feature type="transmembrane region" description="Helical" evidence="7">
    <location>
        <begin position="417"/>
        <end position="437"/>
    </location>
</feature>
<organism evidence="8 9">
    <name type="scientific">Pantoea septica</name>
    <dbReference type="NCBI Taxonomy" id="472695"/>
    <lineage>
        <taxon>Bacteria</taxon>
        <taxon>Pseudomonadati</taxon>
        <taxon>Pseudomonadota</taxon>
        <taxon>Gammaproteobacteria</taxon>
        <taxon>Enterobacterales</taxon>
        <taxon>Erwiniaceae</taxon>
        <taxon>Pantoea</taxon>
    </lineage>
</organism>
<dbReference type="Proteomes" id="UP000193785">
    <property type="component" value="Unassembled WGS sequence"/>
</dbReference>
<comment type="subcellular location">
    <subcellularLocation>
        <location evidence="1">Cell membrane</location>
        <topology evidence="1">Multi-pass membrane protein</topology>
    </subcellularLocation>
</comment>
<keyword evidence="3" id="KW-1003">Cell membrane</keyword>
<feature type="transmembrane region" description="Helical" evidence="7">
    <location>
        <begin position="493"/>
        <end position="515"/>
    </location>
</feature>
<accession>A0ABX3ULU7</accession>
<evidence type="ECO:0000313" key="8">
    <source>
        <dbReference type="EMBL" id="ORM90405.1"/>
    </source>
</evidence>
<evidence type="ECO:0000256" key="6">
    <source>
        <dbReference type="ARBA" id="ARBA00023136"/>
    </source>
</evidence>
<sequence length="681" mass="76318">MKLFTRGAVLFSVKTSLAAFTALTIALLLNFERPAWALTTVFVCSQLYAASTVSKSVFRLAGTLLGGIFIWLLYPETVQSPVLFSLCVSLWVAVCLYLSLSDRTPRSYIFMLAGYSAAVIGFPEVSTPYAITSTVISRIEEITLGIICSTLVHRLIMPVPMHDLMNKSIIAWYKTSQNLCSDLLRNVHAKQMPERNEIKVRMANYPLSVEGMLTHCIYDGEAARNVIRLVSIQYKHLTYLLPTLTALEARLSLLSELQVPFPDSVKHAIESFLLWLNFDMARDGINAKLNIEEAQTKLQQNWREGKAGTEETLLFTGVLERLANFIRIGEAYLNVSDRVADLSIHGEMTAYKSSRHTRHRDRGLQVLSAVTAFVATFTSCLFWIGSGWHDGANAPLMAAIISSFFANTDSPVTPMKLFIKGIILALLVSLFYIALFIPHAVTLEALIICLWPGLFLLGLLLARQSTNLIGLSIVIQLPGFIGLSHYYQPDMISTINAAIASLIGIMIAVVLSALIRNKRPSWTARRAVVAGIKDLLIFVKAVERNSSSLLTRQQFIARMIDRVNFILPRKQQDPEIKLVAGGDLISETWIGANCFDLYERHHIELRHNEIDCGQMFHELTIFLKRKMKLLQTCPHQALLDEIDSILFKLEKIAATDNTVFTPLLSLFNIRVLLYPKVRWPA</sequence>
<dbReference type="PANTHER" id="PTHR30509:SF9">
    <property type="entry name" value="MULTIDRUG RESISTANCE PROTEIN MDTO"/>
    <property type="match status" value="1"/>
</dbReference>
<feature type="transmembrane region" description="Helical" evidence="7">
    <location>
        <begin position="364"/>
        <end position="385"/>
    </location>
</feature>
<evidence type="ECO:0000256" key="2">
    <source>
        <dbReference type="ARBA" id="ARBA00022448"/>
    </source>
</evidence>
<keyword evidence="9" id="KW-1185">Reference proteome</keyword>
<feature type="transmembrane region" description="Helical" evidence="7">
    <location>
        <begin position="391"/>
        <end position="408"/>
    </location>
</feature>
<reference evidence="8 9" key="1">
    <citation type="journal article" date="2017" name="Antonie Van Leeuwenhoek">
        <title>Phylogenomic resolution of the bacterial genus Pantoea and its relationship with Erwinia and Tatumella.</title>
        <authorList>
            <person name="Palmer M."/>
            <person name="Steenkamp E.T."/>
            <person name="Coetzee M.P."/>
            <person name="Chan W.Y."/>
            <person name="van Zyl E."/>
            <person name="De Maayer P."/>
            <person name="Coutinho T.A."/>
            <person name="Blom J."/>
            <person name="Smits T.H."/>
            <person name="Duffy B."/>
            <person name="Venter S.N."/>
        </authorList>
    </citation>
    <scope>NUCLEOTIDE SEQUENCE [LARGE SCALE GENOMIC DNA]</scope>
    <source>
        <strain evidence="8 9">LMG 5345</strain>
    </source>
</reference>
<evidence type="ECO:0000256" key="4">
    <source>
        <dbReference type="ARBA" id="ARBA00022692"/>
    </source>
</evidence>
<feature type="transmembrane region" description="Helical" evidence="7">
    <location>
        <begin position="80"/>
        <end position="100"/>
    </location>
</feature>
<evidence type="ECO:0000313" key="9">
    <source>
        <dbReference type="Proteomes" id="UP000193785"/>
    </source>
</evidence>
<gene>
    <name evidence="8" type="ORF">HA46_19775</name>
</gene>
<evidence type="ECO:0000256" key="5">
    <source>
        <dbReference type="ARBA" id="ARBA00022989"/>
    </source>
</evidence>
<keyword evidence="6 7" id="KW-0472">Membrane</keyword>
<evidence type="ECO:0000256" key="3">
    <source>
        <dbReference type="ARBA" id="ARBA00022475"/>
    </source>
</evidence>
<dbReference type="PANTHER" id="PTHR30509">
    <property type="entry name" value="P-HYDROXYBENZOIC ACID EFFLUX PUMP SUBUNIT-RELATED"/>
    <property type="match status" value="1"/>
</dbReference>
<name>A0ABX3ULU7_9GAMM</name>
<dbReference type="Pfam" id="PF04632">
    <property type="entry name" value="FUSC"/>
    <property type="match status" value="1"/>
</dbReference>
<feature type="transmembrane region" description="Helical" evidence="7">
    <location>
        <begin position="7"/>
        <end position="28"/>
    </location>
</feature>
<feature type="transmembrane region" description="Helical" evidence="7">
    <location>
        <begin position="443"/>
        <end position="461"/>
    </location>
</feature>
<dbReference type="EMBL" id="MLJJ01000068">
    <property type="protein sequence ID" value="ORM90405.1"/>
    <property type="molecule type" value="Genomic_DNA"/>
</dbReference>
<evidence type="ECO:0000256" key="7">
    <source>
        <dbReference type="SAM" id="Phobius"/>
    </source>
</evidence>